<evidence type="ECO:0000256" key="1">
    <source>
        <dbReference type="ARBA" id="ARBA00009342"/>
    </source>
</evidence>
<evidence type="ECO:0000256" key="2">
    <source>
        <dbReference type="ARBA" id="ARBA00022679"/>
    </source>
</evidence>
<sequence>MKLNENTVLASIDLLIGKNVALVPYKPEHVPKYHEWMKSPFLQEMTASEPLTLEEEYEMQDSWHKDEEKLTFIITSLPNDYSKSLDDIPEKEIKDHTVMIGDVNIFFNDQDQDPTFGEIEVMIAEPDFRRTGRGREALKIIMGYAIQKLALKVIGLKTFHAKISLKNDPSINLFKSKFGFYEIAISTIFQETTLEWTLLEPSSTVKLDEFGDEIEVYGSKATSEQHNNVLSTYKDLIDYWTKNVKIGNYA</sequence>
<dbReference type="InterPro" id="IPR039135">
    <property type="entry name" value="NAT9-like"/>
</dbReference>
<dbReference type="Pfam" id="PF13302">
    <property type="entry name" value="Acetyltransf_3"/>
    <property type="match status" value="1"/>
</dbReference>
<proteinExistence type="inferred from homology"/>
<keyword evidence="3" id="KW-0012">Acyltransferase</keyword>
<dbReference type="InterPro" id="IPR016181">
    <property type="entry name" value="Acyl_CoA_acyltransferase"/>
</dbReference>
<keyword evidence="6" id="KW-1185">Reference proteome</keyword>
<evidence type="ECO:0000313" key="6">
    <source>
        <dbReference type="Proteomes" id="UP000650833"/>
    </source>
</evidence>
<dbReference type="GO" id="GO:0008080">
    <property type="term" value="F:N-acetyltransferase activity"/>
    <property type="evidence" value="ECO:0007669"/>
    <property type="project" value="InterPro"/>
</dbReference>
<gene>
    <name evidence="5" type="ORF">INT46_009757</name>
</gene>
<dbReference type="Gene3D" id="3.40.630.30">
    <property type="match status" value="1"/>
</dbReference>
<comment type="caution">
    <text evidence="5">The sequence shown here is derived from an EMBL/GenBank/DDBJ whole genome shotgun (WGS) entry which is preliminary data.</text>
</comment>
<comment type="similarity">
    <text evidence="1">Belongs to the acetyltransferase family. GNAT subfamily.</text>
</comment>
<dbReference type="PANTHER" id="PTHR13256">
    <property type="entry name" value="N-ACETYLTRANSFERASE 9"/>
    <property type="match status" value="1"/>
</dbReference>
<name>A0A8H7QK46_9FUNG</name>
<feature type="domain" description="N-acetyltransferase" evidence="4">
    <location>
        <begin position="20"/>
        <end position="201"/>
    </location>
</feature>
<dbReference type="InterPro" id="IPR000182">
    <property type="entry name" value="GNAT_dom"/>
</dbReference>
<dbReference type="OrthoDB" id="5043642at2759"/>
<reference evidence="5" key="1">
    <citation type="submission" date="2020-12" db="EMBL/GenBank/DDBJ databases">
        <title>Metabolic potential, ecology and presence of endohyphal bacteria is reflected in genomic diversity of Mucoromycotina.</title>
        <authorList>
            <person name="Muszewska A."/>
            <person name="Okrasinska A."/>
            <person name="Steczkiewicz K."/>
            <person name="Drgas O."/>
            <person name="Orlowska M."/>
            <person name="Perlinska-Lenart U."/>
            <person name="Aleksandrzak-Piekarczyk T."/>
            <person name="Szatraj K."/>
            <person name="Zielenkiewicz U."/>
            <person name="Pilsyk S."/>
            <person name="Malc E."/>
            <person name="Mieczkowski P."/>
            <person name="Kruszewska J.S."/>
            <person name="Biernat P."/>
            <person name="Pawlowska J."/>
        </authorList>
    </citation>
    <scope>NUCLEOTIDE SEQUENCE</scope>
    <source>
        <strain evidence="5">CBS 226.32</strain>
    </source>
</reference>
<dbReference type="PANTHER" id="PTHR13256:SF16">
    <property type="entry name" value="ALPHA_BETA-TUBULIN-N-ACETYLTRANSFERASE 9"/>
    <property type="match status" value="1"/>
</dbReference>
<protein>
    <recommendedName>
        <fullName evidence="4">N-acetyltransferase domain-containing protein</fullName>
    </recommendedName>
</protein>
<dbReference type="AlphaFoldDB" id="A0A8H7QK46"/>
<organism evidence="5 6">
    <name type="scientific">Mucor plumbeus</name>
    <dbReference type="NCBI Taxonomy" id="97098"/>
    <lineage>
        <taxon>Eukaryota</taxon>
        <taxon>Fungi</taxon>
        <taxon>Fungi incertae sedis</taxon>
        <taxon>Mucoromycota</taxon>
        <taxon>Mucoromycotina</taxon>
        <taxon>Mucoromycetes</taxon>
        <taxon>Mucorales</taxon>
        <taxon>Mucorineae</taxon>
        <taxon>Mucoraceae</taxon>
        <taxon>Mucor</taxon>
    </lineage>
</organism>
<dbReference type="SUPFAM" id="SSF55729">
    <property type="entry name" value="Acyl-CoA N-acyltransferases (Nat)"/>
    <property type="match status" value="1"/>
</dbReference>
<dbReference type="PROSITE" id="PS51186">
    <property type="entry name" value="GNAT"/>
    <property type="match status" value="1"/>
</dbReference>
<evidence type="ECO:0000259" key="4">
    <source>
        <dbReference type="PROSITE" id="PS51186"/>
    </source>
</evidence>
<evidence type="ECO:0000313" key="5">
    <source>
        <dbReference type="EMBL" id="KAG2193961.1"/>
    </source>
</evidence>
<dbReference type="EMBL" id="JAEPRC010000618">
    <property type="protein sequence ID" value="KAG2193961.1"/>
    <property type="molecule type" value="Genomic_DNA"/>
</dbReference>
<keyword evidence="2" id="KW-0808">Transferase</keyword>
<dbReference type="Proteomes" id="UP000650833">
    <property type="component" value="Unassembled WGS sequence"/>
</dbReference>
<evidence type="ECO:0000256" key="3">
    <source>
        <dbReference type="ARBA" id="ARBA00023315"/>
    </source>
</evidence>
<accession>A0A8H7QK46</accession>